<dbReference type="InterPro" id="IPR036097">
    <property type="entry name" value="HisK_dim/P_sf"/>
</dbReference>
<dbReference type="Proteomes" id="UP000009026">
    <property type="component" value="Chromosome"/>
</dbReference>
<dbReference type="eggNOG" id="COG2205">
    <property type="taxonomic scope" value="Bacteria"/>
</dbReference>
<dbReference type="InterPro" id="IPR036890">
    <property type="entry name" value="HATPase_C_sf"/>
</dbReference>
<organism evidence="15 16">
    <name type="scientific">Pseudomyxococcus hansupus</name>
    <dbReference type="NCBI Taxonomy" id="1297742"/>
    <lineage>
        <taxon>Bacteria</taxon>
        <taxon>Pseudomonadati</taxon>
        <taxon>Myxococcota</taxon>
        <taxon>Myxococcia</taxon>
        <taxon>Myxococcales</taxon>
        <taxon>Cystobacterineae</taxon>
        <taxon>Myxococcaceae</taxon>
        <taxon>Pseudomyxococcus</taxon>
    </lineage>
</organism>
<protein>
    <recommendedName>
        <fullName evidence="3">histidine kinase</fullName>
        <ecNumber evidence="3">2.7.13.3</ecNumber>
    </recommendedName>
</protein>
<dbReference type="GO" id="GO:0007234">
    <property type="term" value="P:osmosensory signaling via phosphorelay pathway"/>
    <property type="evidence" value="ECO:0007669"/>
    <property type="project" value="TreeGrafter"/>
</dbReference>
<dbReference type="InterPro" id="IPR035965">
    <property type="entry name" value="PAS-like_dom_sf"/>
</dbReference>
<dbReference type="PATRIC" id="fig|1297742.4.peg.299"/>
<evidence type="ECO:0000256" key="10">
    <source>
        <dbReference type="ARBA" id="ARBA00022989"/>
    </source>
</evidence>
<keyword evidence="9" id="KW-0067">ATP-binding</keyword>
<dbReference type="KEGG" id="mym:A176_000290"/>
<dbReference type="Gene3D" id="1.10.287.130">
    <property type="match status" value="1"/>
</dbReference>
<dbReference type="PRINTS" id="PR00344">
    <property type="entry name" value="BCTRLSENSOR"/>
</dbReference>
<dbReference type="CDD" id="cd00130">
    <property type="entry name" value="PAS"/>
    <property type="match status" value="1"/>
</dbReference>
<keyword evidence="10" id="KW-1133">Transmembrane helix</keyword>
<reference evidence="15 16" key="1">
    <citation type="journal article" date="2016" name="PLoS ONE">
        <title>Complete Genome Sequence and Comparative Genomics of a Novel Myxobacterium Myxococcus hansupus.</title>
        <authorList>
            <person name="Sharma G."/>
            <person name="Narwani T."/>
            <person name="Subramanian S."/>
        </authorList>
    </citation>
    <scope>NUCLEOTIDE SEQUENCE [LARGE SCALE GENOMIC DNA]</scope>
    <source>
        <strain evidence="16">mixupus</strain>
    </source>
</reference>
<dbReference type="EMBL" id="CP012109">
    <property type="protein sequence ID" value="AKQ63378.1"/>
    <property type="molecule type" value="Genomic_DNA"/>
</dbReference>
<dbReference type="eggNOG" id="COG2461">
    <property type="taxonomic scope" value="Bacteria"/>
</dbReference>
<keyword evidence="7" id="KW-0547">Nucleotide-binding</keyword>
<dbReference type="EC" id="2.7.13.3" evidence="3"/>
<evidence type="ECO:0000256" key="11">
    <source>
        <dbReference type="ARBA" id="ARBA00023012"/>
    </source>
</evidence>
<dbReference type="STRING" id="1297742.A176_000290"/>
<feature type="domain" description="PAS" evidence="14">
    <location>
        <begin position="181"/>
        <end position="251"/>
    </location>
</feature>
<dbReference type="InterPro" id="IPR004358">
    <property type="entry name" value="Sig_transdc_His_kin-like_C"/>
</dbReference>
<dbReference type="CDD" id="cd00082">
    <property type="entry name" value="HisKA"/>
    <property type="match status" value="1"/>
</dbReference>
<proteinExistence type="predicted"/>
<dbReference type="PROSITE" id="PS50112">
    <property type="entry name" value="PAS"/>
    <property type="match status" value="1"/>
</dbReference>
<dbReference type="Gene3D" id="3.30.565.10">
    <property type="entry name" value="Histidine kinase-like ATPase, C-terminal domain"/>
    <property type="match status" value="1"/>
</dbReference>
<dbReference type="SMART" id="SM00387">
    <property type="entry name" value="HATPase_c"/>
    <property type="match status" value="1"/>
</dbReference>
<dbReference type="SUPFAM" id="SSF47384">
    <property type="entry name" value="Homodimeric domain of signal transducing histidine kinase"/>
    <property type="match status" value="1"/>
</dbReference>
<evidence type="ECO:0000256" key="8">
    <source>
        <dbReference type="ARBA" id="ARBA00022777"/>
    </source>
</evidence>
<evidence type="ECO:0000259" key="13">
    <source>
        <dbReference type="PROSITE" id="PS50109"/>
    </source>
</evidence>
<evidence type="ECO:0000259" key="14">
    <source>
        <dbReference type="PROSITE" id="PS50112"/>
    </source>
</evidence>
<evidence type="ECO:0000256" key="9">
    <source>
        <dbReference type="ARBA" id="ARBA00022840"/>
    </source>
</evidence>
<dbReference type="PANTHER" id="PTHR42878">
    <property type="entry name" value="TWO-COMPONENT HISTIDINE KINASE"/>
    <property type="match status" value="1"/>
</dbReference>
<name>A0A0H4WP84_9BACT</name>
<comment type="catalytic activity">
    <reaction evidence="1">
        <text>ATP + protein L-histidine = ADP + protein N-phospho-L-histidine.</text>
        <dbReference type="EC" id="2.7.13.3"/>
    </reaction>
</comment>
<keyword evidence="11" id="KW-0902">Two-component regulatory system</keyword>
<keyword evidence="6" id="KW-0812">Transmembrane</keyword>
<dbReference type="RefSeq" id="WP_002633266.1">
    <property type="nucleotide sequence ID" value="NZ_CP012109.1"/>
</dbReference>
<dbReference type="Pfam" id="PF08448">
    <property type="entry name" value="PAS_4"/>
    <property type="match status" value="2"/>
</dbReference>
<keyword evidence="12" id="KW-0472">Membrane</keyword>
<dbReference type="GO" id="GO:0000156">
    <property type="term" value="F:phosphorelay response regulator activity"/>
    <property type="evidence" value="ECO:0007669"/>
    <property type="project" value="TreeGrafter"/>
</dbReference>
<feature type="domain" description="Histidine kinase" evidence="13">
    <location>
        <begin position="470"/>
        <end position="683"/>
    </location>
</feature>
<dbReference type="SUPFAM" id="SSF55874">
    <property type="entry name" value="ATPase domain of HSP90 chaperone/DNA topoisomerase II/histidine kinase"/>
    <property type="match status" value="1"/>
</dbReference>
<dbReference type="SMART" id="SM00388">
    <property type="entry name" value="HisKA"/>
    <property type="match status" value="1"/>
</dbReference>
<dbReference type="InterPro" id="IPR003594">
    <property type="entry name" value="HATPase_dom"/>
</dbReference>
<evidence type="ECO:0000256" key="7">
    <source>
        <dbReference type="ARBA" id="ARBA00022741"/>
    </source>
</evidence>
<sequence length="683" mass="75560">MTSPLQELTGSATAALVREEKELVLQRWRQRVLRDVYAAGERDRPSLMDALPGFLEYLAVTVEANALPPQRTAGVAREHEGEGARASGCTLDQVIFEYQVLREVLVETLEARGRIAPRTLRRLHAAVDQAIREAAVQEGIAARQESRVSAARTAAEAEETMRLASIVQSEKEELTRQVRTSEAHLRLVMDALPVLISFVDAQERYGFVNKAYEEWFGLPREALLGRTLIEVIGPAAYAVLGPYVKRGLAGEHFTFEQHGVPYRLGGTRDVRVSFTPLYDDAGQPDGYVAMLQDVSLQNRLQRERDVLLQREATARAEAESARAQLAKFVETAPSAMGSVRGPHHVFEMVNPKYHELMGTHRPLLGRAMAEAAPEVIAQGYIQLFDTVYRTGEPYAAEAVPARLDRQGNGELEEVYFNLAFQPVHNPAGQVEGVDIFGFEVTSQVRLRQREEELKRLAEERSAFEQQLIGIVSHDLRNPLAAILFATSAMAANAALDERSAKSVLRISSAAERANRMVKDLLDFTQARLGKGIPIYPRPLDLSAAIAGWVEEVRAAFPLRDVNIQVQGDGHAPVDPDRMAQVVGNLVFNALKYSPPDSAVDVRLRGEPQEVVLEVHNHGTPIPEEQQAHLFQPLERGQGERDMASRSVGLGLFIVKHVVEAHHGRVELMSSTAAGTTFTVHLPR</sequence>
<evidence type="ECO:0000256" key="3">
    <source>
        <dbReference type="ARBA" id="ARBA00012438"/>
    </source>
</evidence>
<evidence type="ECO:0000313" key="15">
    <source>
        <dbReference type="EMBL" id="AKQ63378.1"/>
    </source>
</evidence>
<evidence type="ECO:0000256" key="1">
    <source>
        <dbReference type="ARBA" id="ARBA00000085"/>
    </source>
</evidence>
<dbReference type="InterPro" id="IPR003661">
    <property type="entry name" value="HisK_dim/P_dom"/>
</dbReference>
<keyword evidence="8 15" id="KW-0418">Kinase</keyword>
<dbReference type="InterPro" id="IPR013656">
    <property type="entry name" value="PAS_4"/>
</dbReference>
<dbReference type="PROSITE" id="PS50109">
    <property type="entry name" value="HIS_KIN"/>
    <property type="match status" value="1"/>
</dbReference>
<dbReference type="AlphaFoldDB" id="A0A0H4WP84"/>
<dbReference type="InterPro" id="IPR005467">
    <property type="entry name" value="His_kinase_dom"/>
</dbReference>
<gene>
    <name evidence="15" type="ORF">A176_000290</name>
</gene>
<dbReference type="GO" id="GO:0000155">
    <property type="term" value="F:phosphorelay sensor kinase activity"/>
    <property type="evidence" value="ECO:0007669"/>
    <property type="project" value="InterPro"/>
</dbReference>
<evidence type="ECO:0000256" key="2">
    <source>
        <dbReference type="ARBA" id="ARBA00004141"/>
    </source>
</evidence>
<dbReference type="PANTHER" id="PTHR42878:SF7">
    <property type="entry name" value="SENSOR HISTIDINE KINASE GLRK"/>
    <property type="match status" value="1"/>
</dbReference>
<dbReference type="InterPro" id="IPR050351">
    <property type="entry name" value="BphY/WalK/GraS-like"/>
</dbReference>
<dbReference type="Pfam" id="PF00512">
    <property type="entry name" value="HisKA"/>
    <property type="match status" value="1"/>
</dbReference>
<dbReference type="GO" id="GO:0030295">
    <property type="term" value="F:protein kinase activator activity"/>
    <property type="evidence" value="ECO:0007669"/>
    <property type="project" value="TreeGrafter"/>
</dbReference>
<keyword evidence="16" id="KW-1185">Reference proteome</keyword>
<dbReference type="OrthoDB" id="5483366at2"/>
<dbReference type="SMART" id="SM00091">
    <property type="entry name" value="PAS"/>
    <property type="match status" value="2"/>
</dbReference>
<keyword evidence="4" id="KW-0597">Phosphoprotein</keyword>
<keyword evidence="5" id="KW-0808">Transferase</keyword>
<comment type="subcellular location">
    <subcellularLocation>
        <location evidence="2">Membrane</location>
        <topology evidence="2">Multi-pass membrane protein</topology>
    </subcellularLocation>
</comment>
<evidence type="ECO:0000313" key="16">
    <source>
        <dbReference type="Proteomes" id="UP000009026"/>
    </source>
</evidence>
<evidence type="ECO:0000256" key="6">
    <source>
        <dbReference type="ARBA" id="ARBA00022692"/>
    </source>
</evidence>
<dbReference type="InterPro" id="IPR000014">
    <property type="entry name" value="PAS"/>
</dbReference>
<dbReference type="Gene3D" id="3.30.450.20">
    <property type="entry name" value="PAS domain"/>
    <property type="match status" value="2"/>
</dbReference>
<evidence type="ECO:0000256" key="5">
    <source>
        <dbReference type="ARBA" id="ARBA00022679"/>
    </source>
</evidence>
<dbReference type="GO" id="GO:0005524">
    <property type="term" value="F:ATP binding"/>
    <property type="evidence" value="ECO:0007669"/>
    <property type="project" value="UniProtKB-KW"/>
</dbReference>
<evidence type="ECO:0000256" key="12">
    <source>
        <dbReference type="ARBA" id="ARBA00023136"/>
    </source>
</evidence>
<dbReference type="Pfam" id="PF02518">
    <property type="entry name" value="HATPase_c"/>
    <property type="match status" value="1"/>
</dbReference>
<dbReference type="NCBIfam" id="TIGR00229">
    <property type="entry name" value="sensory_box"/>
    <property type="match status" value="1"/>
</dbReference>
<dbReference type="SUPFAM" id="SSF55785">
    <property type="entry name" value="PYP-like sensor domain (PAS domain)"/>
    <property type="match status" value="2"/>
</dbReference>
<evidence type="ECO:0000256" key="4">
    <source>
        <dbReference type="ARBA" id="ARBA00022553"/>
    </source>
</evidence>
<accession>A0A0H4WP84</accession>
<dbReference type="GO" id="GO:0016020">
    <property type="term" value="C:membrane"/>
    <property type="evidence" value="ECO:0007669"/>
    <property type="project" value="UniProtKB-SubCell"/>
</dbReference>